<dbReference type="SUPFAM" id="SSF64376">
    <property type="entry name" value="YlxR-like"/>
    <property type="match status" value="1"/>
</dbReference>
<gene>
    <name evidence="2" type="ORF">MNBD_ALPHA08-600</name>
</gene>
<accession>A0A3B0RZ46</accession>
<proteinExistence type="predicted"/>
<dbReference type="InterPro" id="IPR035931">
    <property type="entry name" value="YlxR-like_sf"/>
</dbReference>
<name>A0A3B0RZ46_9ZZZZ</name>
<dbReference type="SUPFAM" id="SSF55315">
    <property type="entry name" value="L30e-like"/>
    <property type="match status" value="1"/>
</dbReference>
<dbReference type="PANTHER" id="PTHR34215:SF1">
    <property type="entry name" value="YLXR DOMAIN-CONTAINING PROTEIN"/>
    <property type="match status" value="1"/>
</dbReference>
<dbReference type="AlphaFoldDB" id="A0A3B0RZ46"/>
<dbReference type="PANTHER" id="PTHR34215">
    <property type="entry name" value="BLL0784 PROTEIN"/>
    <property type="match status" value="1"/>
</dbReference>
<dbReference type="Gene3D" id="3.30.1230.10">
    <property type="entry name" value="YlxR-like"/>
    <property type="match status" value="1"/>
</dbReference>
<dbReference type="Gene3D" id="3.30.1330.30">
    <property type="match status" value="1"/>
</dbReference>
<dbReference type="InterPro" id="IPR007393">
    <property type="entry name" value="YlxR_dom"/>
</dbReference>
<dbReference type="InterPro" id="IPR037465">
    <property type="entry name" value="YlxR"/>
</dbReference>
<reference evidence="2" key="1">
    <citation type="submission" date="2018-06" db="EMBL/GenBank/DDBJ databases">
        <authorList>
            <person name="Zhirakovskaya E."/>
        </authorList>
    </citation>
    <scope>NUCLEOTIDE SEQUENCE</scope>
</reference>
<protein>
    <submittedName>
        <fullName evidence="2">COG2740: Predicted nucleic-acid-binding protein implicated in transcription termination / Ribosomal protein L7Ae family protein YlxQ</fullName>
    </submittedName>
</protein>
<keyword evidence="2" id="KW-0687">Ribonucleoprotein</keyword>
<dbReference type="CDD" id="cd00279">
    <property type="entry name" value="YlxR"/>
    <property type="match status" value="1"/>
</dbReference>
<evidence type="ECO:0000313" key="2">
    <source>
        <dbReference type="EMBL" id="VAV93528.1"/>
    </source>
</evidence>
<evidence type="ECO:0000259" key="1">
    <source>
        <dbReference type="Pfam" id="PF04296"/>
    </source>
</evidence>
<dbReference type="GO" id="GO:0005840">
    <property type="term" value="C:ribosome"/>
    <property type="evidence" value="ECO:0007669"/>
    <property type="project" value="UniProtKB-KW"/>
</dbReference>
<dbReference type="EMBL" id="UOEC01000110">
    <property type="protein sequence ID" value="VAV93528.1"/>
    <property type="molecule type" value="Genomic_DNA"/>
</dbReference>
<keyword evidence="2" id="KW-0689">Ribosomal protein</keyword>
<dbReference type="Pfam" id="PF04296">
    <property type="entry name" value="YlxR"/>
    <property type="match status" value="1"/>
</dbReference>
<dbReference type="InterPro" id="IPR029064">
    <property type="entry name" value="Ribosomal_eL30-like_sf"/>
</dbReference>
<organism evidence="2">
    <name type="scientific">hydrothermal vent metagenome</name>
    <dbReference type="NCBI Taxonomy" id="652676"/>
    <lineage>
        <taxon>unclassified sequences</taxon>
        <taxon>metagenomes</taxon>
        <taxon>ecological metagenomes</taxon>
    </lineage>
</organism>
<dbReference type="NCBIfam" id="NF006622">
    <property type="entry name" value="PRK09190.1"/>
    <property type="match status" value="1"/>
</dbReference>
<feature type="domain" description="YlxR" evidence="1">
    <location>
        <begin position="3"/>
        <end position="85"/>
    </location>
</feature>
<sequence length="196" mass="21304">MERKCIVKRQPADRTELLRFVIGPSGDESDPTGVVVADLKEKLPGRGVWVTCSKSSVEEAVKKKLFARAFKAKCKVADDLPQTIEAMLEARALNSLSLAKKAGEVITGFDKVFLAMSKTELTALIEAKDGAEGGQKKLEKKFAAVFPQGRLIKLFTSGQMDMAFGSTNVIHAAITHGNMTQNVLAAVDKLTKYRGF</sequence>